<keyword evidence="2" id="KW-0472">Membrane</keyword>
<feature type="region of interest" description="Disordered" evidence="1">
    <location>
        <begin position="1"/>
        <end position="24"/>
    </location>
</feature>
<organism evidence="3 4">
    <name type="scientific">Aphanomyces euteiches</name>
    <dbReference type="NCBI Taxonomy" id="100861"/>
    <lineage>
        <taxon>Eukaryota</taxon>
        <taxon>Sar</taxon>
        <taxon>Stramenopiles</taxon>
        <taxon>Oomycota</taxon>
        <taxon>Saprolegniomycetes</taxon>
        <taxon>Saprolegniales</taxon>
        <taxon>Verrucalvaceae</taxon>
        <taxon>Aphanomyces</taxon>
    </lineage>
</organism>
<feature type="transmembrane region" description="Helical" evidence="2">
    <location>
        <begin position="77"/>
        <end position="99"/>
    </location>
</feature>
<feature type="transmembrane region" description="Helical" evidence="2">
    <location>
        <begin position="132"/>
        <end position="157"/>
    </location>
</feature>
<reference evidence="3 4" key="1">
    <citation type="submission" date="2019-07" db="EMBL/GenBank/DDBJ databases">
        <title>Genomics analysis of Aphanomyces spp. identifies a new class of oomycete effector associated with host adaptation.</title>
        <authorList>
            <person name="Gaulin E."/>
        </authorList>
    </citation>
    <scope>NUCLEOTIDE SEQUENCE [LARGE SCALE GENOMIC DNA]</scope>
    <source>
        <strain evidence="3 4">ATCC 201684</strain>
    </source>
</reference>
<protein>
    <recommendedName>
        <fullName evidence="5">Major facilitator superfamily associated domain-containing protein</fullName>
    </recommendedName>
</protein>
<dbReference type="PANTHER" id="PTHR28658">
    <property type="entry name" value="TRANSMEMBRANE PROTEIN 180"/>
    <property type="match status" value="1"/>
</dbReference>
<dbReference type="EMBL" id="VJMJ01000135">
    <property type="protein sequence ID" value="KAF0732252.1"/>
    <property type="molecule type" value="Genomic_DNA"/>
</dbReference>
<evidence type="ECO:0000256" key="1">
    <source>
        <dbReference type="SAM" id="MobiDB-lite"/>
    </source>
</evidence>
<keyword evidence="4" id="KW-1185">Reference proteome</keyword>
<evidence type="ECO:0000313" key="3">
    <source>
        <dbReference type="EMBL" id="KAF0732252.1"/>
    </source>
</evidence>
<feature type="transmembrane region" description="Helical" evidence="2">
    <location>
        <begin position="341"/>
        <end position="359"/>
    </location>
</feature>
<dbReference type="VEuPathDB" id="FungiDB:AeMF1_004857"/>
<dbReference type="InterPro" id="IPR036259">
    <property type="entry name" value="MFS_trans_sf"/>
</dbReference>
<dbReference type="Proteomes" id="UP000481153">
    <property type="component" value="Unassembled WGS sequence"/>
</dbReference>
<feature type="transmembrane region" description="Helical" evidence="2">
    <location>
        <begin position="429"/>
        <end position="452"/>
    </location>
</feature>
<feature type="transmembrane region" description="Helical" evidence="2">
    <location>
        <begin position="198"/>
        <end position="217"/>
    </location>
</feature>
<feature type="transmembrane region" description="Helical" evidence="2">
    <location>
        <begin position="34"/>
        <end position="57"/>
    </location>
</feature>
<dbReference type="InterPro" id="IPR040035">
    <property type="entry name" value="TMEM180"/>
</dbReference>
<accession>A0A6G0WXG0</accession>
<evidence type="ECO:0000256" key="2">
    <source>
        <dbReference type="SAM" id="Phobius"/>
    </source>
</evidence>
<keyword evidence="2" id="KW-0812">Transmembrane</keyword>
<sequence>MPFQRNGNVLTSADSSSDVDDTKKQDHPQAQVSSWIYVAFCAEACASVMLTVTFNTFHVETFLSDYKLDLTAYATGHAIYAVVNTLNDILGAVILDYLALAKGRAWLLQCGGLLWAVSFLLPWFPWPSYPAIHFVFSLSCYDTMFSFCAIAGGSLLTEMDISDSTRIHVLRVKTIAGMSVGFIVTTLGQAWFPNKPLFRFFCIGIALLSACCFLVFYQCVSRLQRRQPSVKELSSPSFSLKTVLSDFWKLSNFHAWLGMEMCLETQTNFNRSYVRLFVTHFAPSATWLVSVLPLAKQAAKFAAFSAFDRVGVYQVYRWSFLVKMSAAVFVLACCRGDYAAAPAWLIVAFLALNCIATELPTGGFTVAMSHMNKELTLQRYRAHRFNDPSAAGMFMGLNAVFCKPMDSFLPIVAAKWLDNAGFHTDEMSYSVQIALFHLLVVPPLVMGAFQYWSWSRYTLNQTTLKRIQAEIDELQLDNKETLA</sequence>
<keyword evidence="2" id="KW-1133">Transmembrane helix</keyword>
<gene>
    <name evidence="3" type="ORF">Ae201684_010544</name>
</gene>
<dbReference type="SUPFAM" id="SSF103473">
    <property type="entry name" value="MFS general substrate transporter"/>
    <property type="match status" value="1"/>
</dbReference>
<proteinExistence type="predicted"/>
<evidence type="ECO:0008006" key="5">
    <source>
        <dbReference type="Google" id="ProtNLM"/>
    </source>
</evidence>
<feature type="transmembrane region" description="Helical" evidence="2">
    <location>
        <begin position="315"/>
        <end position="334"/>
    </location>
</feature>
<name>A0A6G0WXG0_9STRA</name>
<evidence type="ECO:0000313" key="4">
    <source>
        <dbReference type="Proteomes" id="UP000481153"/>
    </source>
</evidence>
<comment type="caution">
    <text evidence="3">The sequence shown here is derived from an EMBL/GenBank/DDBJ whole genome shotgun (WGS) entry which is preliminary data.</text>
</comment>
<feature type="transmembrane region" description="Helical" evidence="2">
    <location>
        <begin position="106"/>
        <end position="126"/>
    </location>
</feature>
<dbReference type="AlphaFoldDB" id="A0A6G0WXG0"/>
<feature type="transmembrane region" description="Helical" evidence="2">
    <location>
        <begin position="273"/>
        <end position="295"/>
    </location>
</feature>
<feature type="transmembrane region" description="Helical" evidence="2">
    <location>
        <begin position="169"/>
        <end position="192"/>
    </location>
</feature>
<dbReference type="PANTHER" id="PTHR28658:SF1">
    <property type="entry name" value="MAJOR FACILITATOR SUPERFAMILY DOMAIN CONTAINING 13B"/>
    <property type="match status" value="1"/>
</dbReference>
<feature type="compositionally biased region" description="Polar residues" evidence="1">
    <location>
        <begin position="1"/>
        <end position="11"/>
    </location>
</feature>